<dbReference type="AlphaFoldDB" id="A0A8X6HEN1"/>
<keyword evidence="2" id="KW-1185">Reference proteome</keyword>
<evidence type="ECO:0000313" key="2">
    <source>
        <dbReference type="Proteomes" id="UP000887116"/>
    </source>
</evidence>
<comment type="caution">
    <text evidence="1">The sequence shown here is derived from an EMBL/GenBank/DDBJ whole genome shotgun (WGS) entry which is preliminary data.</text>
</comment>
<reference evidence="1" key="1">
    <citation type="submission" date="2020-07" db="EMBL/GenBank/DDBJ databases">
        <title>Multicomponent nature underlies the extraordinary mechanical properties of spider dragline silk.</title>
        <authorList>
            <person name="Kono N."/>
            <person name="Nakamura H."/>
            <person name="Mori M."/>
            <person name="Yoshida Y."/>
            <person name="Ohtoshi R."/>
            <person name="Malay A.D."/>
            <person name="Moran D.A.P."/>
            <person name="Tomita M."/>
            <person name="Numata K."/>
            <person name="Arakawa K."/>
        </authorList>
    </citation>
    <scope>NUCLEOTIDE SEQUENCE</scope>
</reference>
<accession>A0A8X6HEN1</accession>
<dbReference type="Proteomes" id="UP000887116">
    <property type="component" value="Unassembled WGS sequence"/>
</dbReference>
<gene>
    <name evidence="1" type="primary">AVEN_261790_1</name>
    <name evidence="1" type="ORF">TNCT_530711</name>
</gene>
<dbReference type="OrthoDB" id="6427652at2759"/>
<sequence>MAQVYQQNRFDIDSLVNKIVVSPGHLFTKLFVKYLYAPLRKGNWSLIKSKTALVVKSIETGCLLHVLSRKTVYFKEGKSAGKMTVTPHESHREIGSNGEVFVEKTIGCYREVNMQTYPLNPYLSYLIVRQMSNKVKHNSVPSFHDSYLGFLCILGCFETKNVGRTTMMVRNTVVSTCDALDPVFHDAQRDALWTWLQLEPDSHIHPHYFVVINEACVPVTVACFQRIQLEALKQQFQQVECFTESNFMYIRYKVGLLFKRLPGTDVWVTPKDMMFWARKLLQLRTMEELIDRFGYDFITRFDVDLNPLFMHNAFPKNTLAFNALKNAVLATDARYAHYFMDSLSAYARQLTPYHQIVQEPVQDGISPHFALRVPHVVVSYMSFLGCTQEDGIVCRQDVNAFDCCRFYTIRIKNKS</sequence>
<proteinExistence type="predicted"/>
<organism evidence="1 2">
    <name type="scientific">Trichonephila clavata</name>
    <name type="common">Joro spider</name>
    <name type="synonym">Nephila clavata</name>
    <dbReference type="NCBI Taxonomy" id="2740835"/>
    <lineage>
        <taxon>Eukaryota</taxon>
        <taxon>Metazoa</taxon>
        <taxon>Ecdysozoa</taxon>
        <taxon>Arthropoda</taxon>
        <taxon>Chelicerata</taxon>
        <taxon>Arachnida</taxon>
        <taxon>Araneae</taxon>
        <taxon>Araneomorphae</taxon>
        <taxon>Entelegynae</taxon>
        <taxon>Araneoidea</taxon>
        <taxon>Nephilidae</taxon>
        <taxon>Trichonephila</taxon>
    </lineage>
</organism>
<feature type="non-terminal residue" evidence="1">
    <location>
        <position position="415"/>
    </location>
</feature>
<evidence type="ECO:0000313" key="1">
    <source>
        <dbReference type="EMBL" id="GFQ85119.1"/>
    </source>
</evidence>
<dbReference type="EMBL" id="BMAO01003026">
    <property type="protein sequence ID" value="GFQ85119.1"/>
    <property type="molecule type" value="Genomic_DNA"/>
</dbReference>
<name>A0A8X6HEN1_TRICU</name>
<protein>
    <submittedName>
        <fullName evidence="1">RNA_pol_Rpb2_6 domain-containing protein</fullName>
    </submittedName>
</protein>